<dbReference type="Gene3D" id="2.20.25.80">
    <property type="entry name" value="WRKY domain"/>
    <property type="match status" value="1"/>
</dbReference>
<reference evidence="8" key="2">
    <citation type="submission" date="2025-08" db="UniProtKB">
        <authorList>
            <consortium name="RefSeq"/>
        </authorList>
    </citation>
    <scope>IDENTIFICATION</scope>
    <source>
        <tissue evidence="8">Leaf</tissue>
    </source>
</reference>
<evidence type="ECO:0000313" key="7">
    <source>
        <dbReference type="Proteomes" id="UP000813463"/>
    </source>
</evidence>
<dbReference type="AlphaFoldDB" id="A0A9R0JF42"/>
<evidence type="ECO:0000256" key="4">
    <source>
        <dbReference type="ARBA" id="ARBA00023163"/>
    </source>
</evidence>
<evidence type="ECO:0000256" key="3">
    <source>
        <dbReference type="ARBA" id="ARBA00023125"/>
    </source>
</evidence>
<keyword evidence="7" id="KW-1185">Reference proteome</keyword>
<keyword evidence="3" id="KW-0238">DNA-binding</keyword>
<keyword evidence="2" id="KW-0805">Transcription regulation</keyword>
<evidence type="ECO:0000259" key="6">
    <source>
        <dbReference type="PROSITE" id="PS50811"/>
    </source>
</evidence>
<sequence length="306" mass="34634">MMSEFSFDIASDWDLQAIVKGRSITTSKNNNTMSSPCYDTWFESSSLDLDDYNYQLGHENSTFIVEENEPLNHGISSSSSSPKNIVDSSMTNFDVYNSSSTDEPKKKAVDVSCANSTRASILKRRKNKHKIVKVVQQAGGDRVMSDKWNWRKYGEKVIKGSPYPRSYYRCSYPGGCLARKQVEQSISDPELFLITYMEEHSHPYPTRRHSQAGRSARRFNNNSSTTKIATKNESQNILMRSISSESSTTNNKDDRVLVRGNEDGRHCCAEYVGGEGVNCMGSRVYNEDDFFAGLDYLEGLNMDYYA</sequence>
<dbReference type="Pfam" id="PF03106">
    <property type="entry name" value="WRKY"/>
    <property type="match status" value="1"/>
</dbReference>
<dbReference type="InterPro" id="IPR044810">
    <property type="entry name" value="WRKY_plant"/>
</dbReference>
<dbReference type="PANTHER" id="PTHR32096:SF18">
    <property type="entry name" value="DISEASE RESISTANCE PROTEIN RRS1B-RELATED"/>
    <property type="match status" value="1"/>
</dbReference>
<reference evidence="7" key="1">
    <citation type="journal article" date="2021" name="Nat. Commun.">
        <title>Genomic analyses provide insights into spinach domestication and the genetic basis of agronomic traits.</title>
        <authorList>
            <person name="Cai X."/>
            <person name="Sun X."/>
            <person name="Xu C."/>
            <person name="Sun H."/>
            <person name="Wang X."/>
            <person name="Ge C."/>
            <person name="Zhang Z."/>
            <person name="Wang Q."/>
            <person name="Fei Z."/>
            <person name="Jiao C."/>
            <person name="Wang Q."/>
        </authorList>
    </citation>
    <scope>NUCLEOTIDE SEQUENCE [LARGE SCALE GENOMIC DNA]</scope>
    <source>
        <strain evidence="7">cv. Varoflay</strain>
    </source>
</reference>
<proteinExistence type="predicted"/>
<feature type="domain" description="WRKY" evidence="6">
    <location>
        <begin position="139"/>
        <end position="205"/>
    </location>
</feature>
<dbReference type="RefSeq" id="XP_021866907.2">
    <property type="nucleotide sequence ID" value="XM_022011215.2"/>
</dbReference>
<dbReference type="GO" id="GO:0000976">
    <property type="term" value="F:transcription cis-regulatory region binding"/>
    <property type="evidence" value="ECO:0000318"/>
    <property type="project" value="GO_Central"/>
</dbReference>
<evidence type="ECO:0000313" key="8">
    <source>
        <dbReference type="RefSeq" id="XP_021866907.2"/>
    </source>
</evidence>
<dbReference type="InterPro" id="IPR036576">
    <property type="entry name" value="WRKY_dom_sf"/>
</dbReference>
<evidence type="ECO:0000256" key="2">
    <source>
        <dbReference type="ARBA" id="ARBA00023015"/>
    </source>
</evidence>
<keyword evidence="5" id="KW-0539">Nucleus</keyword>
<keyword evidence="4" id="KW-0804">Transcription</keyword>
<dbReference type="PROSITE" id="PS50811">
    <property type="entry name" value="WRKY"/>
    <property type="match status" value="1"/>
</dbReference>
<evidence type="ECO:0000256" key="1">
    <source>
        <dbReference type="ARBA" id="ARBA00004123"/>
    </source>
</evidence>
<dbReference type="Proteomes" id="UP000813463">
    <property type="component" value="Chromosome 6"/>
</dbReference>
<dbReference type="KEGG" id="soe:110805595"/>
<organism evidence="7 8">
    <name type="scientific">Spinacia oleracea</name>
    <name type="common">Spinach</name>
    <dbReference type="NCBI Taxonomy" id="3562"/>
    <lineage>
        <taxon>Eukaryota</taxon>
        <taxon>Viridiplantae</taxon>
        <taxon>Streptophyta</taxon>
        <taxon>Embryophyta</taxon>
        <taxon>Tracheophyta</taxon>
        <taxon>Spermatophyta</taxon>
        <taxon>Magnoliopsida</taxon>
        <taxon>eudicotyledons</taxon>
        <taxon>Gunneridae</taxon>
        <taxon>Pentapetalae</taxon>
        <taxon>Caryophyllales</taxon>
        <taxon>Chenopodiaceae</taxon>
        <taxon>Chenopodioideae</taxon>
        <taxon>Anserineae</taxon>
        <taxon>Spinacia</taxon>
    </lineage>
</organism>
<protein>
    <submittedName>
        <fullName evidence="8">WRKY transcription factor 22</fullName>
    </submittedName>
</protein>
<dbReference type="PANTHER" id="PTHR32096">
    <property type="entry name" value="WRKY TRANSCRIPTION FACTOR 30-RELATED-RELATED"/>
    <property type="match status" value="1"/>
</dbReference>
<comment type="subcellular location">
    <subcellularLocation>
        <location evidence="1">Nucleus</location>
    </subcellularLocation>
</comment>
<dbReference type="GO" id="GO:0005634">
    <property type="term" value="C:nucleus"/>
    <property type="evidence" value="ECO:0000318"/>
    <property type="project" value="GO_Central"/>
</dbReference>
<dbReference type="SMART" id="SM00774">
    <property type="entry name" value="WRKY"/>
    <property type="match status" value="1"/>
</dbReference>
<accession>A0A9R0JF42</accession>
<gene>
    <name evidence="8" type="primary">LOC110805595</name>
</gene>
<dbReference type="InterPro" id="IPR003657">
    <property type="entry name" value="WRKY_dom"/>
</dbReference>
<dbReference type="GO" id="GO:0003700">
    <property type="term" value="F:DNA-binding transcription factor activity"/>
    <property type="evidence" value="ECO:0000318"/>
    <property type="project" value="GO_Central"/>
</dbReference>
<name>A0A9R0JF42_SPIOL</name>
<dbReference type="GeneID" id="110805595"/>
<evidence type="ECO:0000256" key="5">
    <source>
        <dbReference type="ARBA" id="ARBA00023242"/>
    </source>
</evidence>
<dbReference type="SUPFAM" id="SSF118290">
    <property type="entry name" value="WRKY DNA-binding domain"/>
    <property type="match status" value="1"/>
</dbReference>